<dbReference type="Pfam" id="PF19238">
    <property type="entry name" value="Radical_SAM_2"/>
    <property type="match status" value="1"/>
</dbReference>
<protein>
    <submittedName>
        <fullName evidence="4">DUF512 domain-containing protein</fullName>
    </submittedName>
</protein>
<dbReference type="SUPFAM" id="SSF50156">
    <property type="entry name" value="PDZ domain-like"/>
    <property type="match status" value="1"/>
</dbReference>
<comment type="caution">
    <text evidence="4">The sequence shown here is derived from an EMBL/GenBank/DDBJ whole genome shotgun (WGS) entry which is preliminary data.</text>
</comment>
<feature type="domain" description="DUF512" evidence="2">
    <location>
        <begin position="246"/>
        <end position="448"/>
    </location>
</feature>
<dbReference type="Gene3D" id="2.30.42.10">
    <property type="match status" value="1"/>
</dbReference>
<dbReference type="EMBL" id="DVMQ01000015">
    <property type="protein sequence ID" value="HIU24180.1"/>
    <property type="molecule type" value="Genomic_DNA"/>
</dbReference>
<proteinExistence type="predicted"/>
<feature type="compositionally biased region" description="Polar residues" evidence="1">
    <location>
        <begin position="1"/>
        <end position="15"/>
    </location>
</feature>
<dbReference type="InterPro" id="IPR036034">
    <property type="entry name" value="PDZ_sf"/>
</dbReference>
<name>A0A9D1HZL9_9ACTN</name>
<reference evidence="4" key="2">
    <citation type="journal article" date="2021" name="PeerJ">
        <title>Extensive microbial diversity within the chicken gut microbiome revealed by metagenomics and culture.</title>
        <authorList>
            <person name="Gilroy R."/>
            <person name="Ravi A."/>
            <person name="Getino M."/>
            <person name="Pursley I."/>
            <person name="Horton D.L."/>
            <person name="Alikhan N.F."/>
            <person name="Baker D."/>
            <person name="Gharbi K."/>
            <person name="Hall N."/>
            <person name="Watson M."/>
            <person name="Adriaenssens E.M."/>
            <person name="Foster-Nyarko E."/>
            <person name="Jarju S."/>
            <person name="Secka A."/>
            <person name="Antonio M."/>
            <person name="Oren A."/>
            <person name="Chaudhuri R.R."/>
            <person name="La Ragione R."/>
            <person name="Hildebrand F."/>
            <person name="Pallen M.J."/>
        </authorList>
    </citation>
    <scope>NUCLEOTIDE SEQUENCE</scope>
    <source>
        <strain evidence="4">ChiHjej12B11-29160</strain>
    </source>
</reference>
<evidence type="ECO:0000256" key="1">
    <source>
        <dbReference type="SAM" id="MobiDB-lite"/>
    </source>
</evidence>
<evidence type="ECO:0000313" key="5">
    <source>
        <dbReference type="Proteomes" id="UP000824078"/>
    </source>
</evidence>
<reference evidence="4" key="1">
    <citation type="submission" date="2020-10" db="EMBL/GenBank/DDBJ databases">
        <authorList>
            <person name="Gilroy R."/>
        </authorList>
    </citation>
    <scope>NUCLEOTIDE SEQUENCE</scope>
    <source>
        <strain evidence="4">ChiHjej12B11-29160</strain>
    </source>
</reference>
<dbReference type="InterPro" id="IPR058240">
    <property type="entry name" value="rSAM_sf"/>
</dbReference>
<gene>
    <name evidence="4" type="ORF">IAD17_04600</name>
</gene>
<feature type="region of interest" description="Disordered" evidence="1">
    <location>
        <begin position="1"/>
        <end position="24"/>
    </location>
</feature>
<sequence length="480" mass="53897">MTNQDLQSTRYQGSPDTKRSDYASTRVQRKGAWISYVEPGSPADIAGIYPGLCVETVNDVPLDDIITWRWEGSGATVELDLKDEQDVAYEVELVREPGQSWGIEFEDVLFDGIRTCRNACLFCFMGMLPPDVRSSLLLRDDDYRLSFLQGNFVTLTNVSDEDIERIISWRLEPMNVSLHAITPEVRRHLIGRNEARGREALEKLCDAGIEVHAQIVLCPHINDGEELLRTLTWVEEHPTITSLAIVPMGYTKYSKAFTSSYSDDKEASRAVIEVVRPFQERAREQRGKTIFQLSDEFYLDAQVEVPPAYTYDGYPQFYDGIGMLRSFLDETDELLLSAHDEIEQLQSQLTQGETTALLICGEAAFDVISHLCSAWGIAKDVQPYAIRNDYYGGDVNVTGLVVATDLLSQLPQQLSHTRIVLPETMLNFDHMTLDDWSLADLTQALEARRGTVSVCETSPGKLLAHLMEHLGQRSGTAGVE</sequence>
<dbReference type="Pfam" id="PF04459">
    <property type="entry name" value="DUF512"/>
    <property type="match status" value="1"/>
</dbReference>
<evidence type="ECO:0000259" key="3">
    <source>
        <dbReference type="Pfam" id="PF19238"/>
    </source>
</evidence>
<evidence type="ECO:0000259" key="2">
    <source>
        <dbReference type="Pfam" id="PF04459"/>
    </source>
</evidence>
<feature type="domain" description="Putative radical SAM N-terminal" evidence="3">
    <location>
        <begin position="96"/>
        <end position="242"/>
    </location>
</feature>
<dbReference type="InterPro" id="IPR013785">
    <property type="entry name" value="Aldolase_TIM"/>
</dbReference>
<dbReference type="Proteomes" id="UP000824078">
    <property type="component" value="Unassembled WGS sequence"/>
</dbReference>
<organism evidence="4 5">
    <name type="scientific">Candidatus Coprovicinus avistercoris</name>
    <dbReference type="NCBI Taxonomy" id="2840754"/>
    <lineage>
        <taxon>Bacteria</taxon>
        <taxon>Bacillati</taxon>
        <taxon>Actinomycetota</taxon>
        <taxon>Coriobacteriia</taxon>
        <taxon>Coriobacteriales</taxon>
        <taxon>Coriobacteriaceae</taxon>
        <taxon>Coriobacteriaceae incertae sedis</taxon>
        <taxon>Candidatus Coprovicinus</taxon>
    </lineage>
</organism>
<dbReference type="AlphaFoldDB" id="A0A9D1HZL9"/>
<dbReference type="SUPFAM" id="SSF102114">
    <property type="entry name" value="Radical SAM enzymes"/>
    <property type="match status" value="1"/>
</dbReference>
<evidence type="ECO:0000313" key="4">
    <source>
        <dbReference type="EMBL" id="HIU24180.1"/>
    </source>
</evidence>
<dbReference type="InterPro" id="IPR007549">
    <property type="entry name" value="DUF512"/>
</dbReference>
<accession>A0A9D1HZL9</accession>
<dbReference type="InterPro" id="IPR045375">
    <property type="entry name" value="Put_radical_SAM-like_N"/>
</dbReference>
<dbReference type="Gene3D" id="3.20.20.70">
    <property type="entry name" value="Aldolase class I"/>
    <property type="match status" value="1"/>
</dbReference>